<evidence type="ECO:0000313" key="2">
    <source>
        <dbReference type="EMBL" id="REI41681.1"/>
    </source>
</evidence>
<keyword evidence="3" id="KW-1185">Reference proteome</keyword>
<dbReference type="EMBL" id="QUAJ01000008">
    <property type="protein sequence ID" value="REI41681.1"/>
    <property type="molecule type" value="Genomic_DNA"/>
</dbReference>
<evidence type="ECO:0000313" key="3">
    <source>
        <dbReference type="Proteomes" id="UP000263486"/>
    </source>
</evidence>
<proteinExistence type="predicted"/>
<reference evidence="2 3" key="1">
    <citation type="submission" date="2018-08" db="EMBL/GenBank/DDBJ databases">
        <title>Draft genome sequence of Psychrilyobacter sp. strain SD5 isolated from Black Sea water.</title>
        <authorList>
            <person name="Yadav S."/>
            <person name="Villanueva L."/>
            <person name="Damste J.S.S."/>
        </authorList>
    </citation>
    <scope>NUCLEOTIDE SEQUENCE [LARGE SCALE GENOMIC DNA]</scope>
    <source>
        <strain evidence="2 3">SD5</strain>
    </source>
</reference>
<comment type="caution">
    <text evidence="2">The sequence shown here is derived from an EMBL/GenBank/DDBJ whole genome shotgun (WGS) entry which is preliminary data.</text>
</comment>
<dbReference type="InterPro" id="IPR027417">
    <property type="entry name" value="P-loop_NTPase"/>
</dbReference>
<dbReference type="Pfam" id="PF13304">
    <property type="entry name" value="AAA_21"/>
    <property type="match status" value="1"/>
</dbReference>
<dbReference type="SUPFAM" id="SSF52540">
    <property type="entry name" value="P-loop containing nucleoside triphosphate hydrolases"/>
    <property type="match status" value="1"/>
</dbReference>
<name>A0ABX9KHT7_9FUSO</name>
<dbReference type="Proteomes" id="UP000263486">
    <property type="component" value="Unassembled WGS sequence"/>
</dbReference>
<dbReference type="InterPro" id="IPR003959">
    <property type="entry name" value="ATPase_AAA_core"/>
</dbReference>
<gene>
    <name evidence="2" type="ORF">DYH56_05935</name>
</gene>
<sequence>MGRLSDLTNTIDLDGNWDNILLLIDELDTSFHPEWKRRVIKFLNNFFSKIYLKNNIQKTTNKKIQIIITSHSPFIASDLPKNNILCLKLGKTVEKNKINTFGANIFDLYKETFFVDSTFGEFATEKIKKAVSLLTPTIDKDKKNKLYHISEDDEKKIRYIIDSIGEKLIKNKLERMWEDYLNNEKEKNNDIIKRLMNQYDLSNKDLKKFLEGENQ</sequence>
<protein>
    <recommendedName>
        <fullName evidence="1">ATPase AAA-type core domain-containing protein</fullName>
    </recommendedName>
</protein>
<organism evidence="2 3">
    <name type="scientific">Psychrilyobacter piezotolerans</name>
    <dbReference type="NCBI Taxonomy" id="2293438"/>
    <lineage>
        <taxon>Bacteria</taxon>
        <taxon>Fusobacteriati</taxon>
        <taxon>Fusobacteriota</taxon>
        <taxon>Fusobacteriia</taxon>
        <taxon>Fusobacteriales</taxon>
        <taxon>Fusobacteriaceae</taxon>
        <taxon>Psychrilyobacter</taxon>
    </lineage>
</organism>
<dbReference type="Gene3D" id="3.40.50.300">
    <property type="entry name" value="P-loop containing nucleotide triphosphate hydrolases"/>
    <property type="match status" value="1"/>
</dbReference>
<evidence type="ECO:0000259" key="1">
    <source>
        <dbReference type="Pfam" id="PF13304"/>
    </source>
</evidence>
<feature type="domain" description="ATPase AAA-type core" evidence="1">
    <location>
        <begin position="21"/>
        <end position="75"/>
    </location>
</feature>
<accession>A0ABX9KHT7</accession>